<dbReference type="OrthoDB" id="1720282at2759"/>
<reference evidence="1" key="1">
    <citation type="submission" date="2023-05" db="EMBL/GenBank/DDBJ databases">
        <title>Genome and transcriptome analyses reveal genes involved in the formation of fine ridges on petal epidermal cells in Hibiscus trionum.</title>
        <authorList>
            <person name="Koshimizu S."/>
            <person name="Masuda S."/>
            <person name="Ishii T."/>
            <person name="Shirasu K."/>
            <person name="Hoshino A."/>
            <person name="Arita M."/>
        </authorList>
    </citation>
    <scope>NUCLEOTIDE SEQUENCE</scope>
    <source>
        <strain evidence="1">Hamamatsu line</strain>
    </source>
</reference>
<sequence>MQDFREALFDCDLADLGYEWNWYTWERGRIPATNIRERLDRGVSNPAWRALFPQFSVQHLTHTISDHCLVLVNTTPSQGDAQIRRSFSRKLKKLAGRIKLWSHDLKSSKTAKKASLNVKLAKLSLQDPDDESLAQLLDVKIALNMEADKDEIF</sequence>
<organism evidence="1 2">
    <name type="scientific">Hibiscus trionum</name>
    <name type="common">Flower of an hour</name>
    <dbReference type="NCBI Taxonomy" id="183268"/>
    <lineage>
        <taxon>Eukaryota</taxon>
        <taxon>Viridiplantae</taxon>
        <taxon>Streptophyta</taxon>
        <taxon>Embryophyta</taxon>
        <taxon>Tracheophyta</taxon>
        <taxon>Spermatophyta</taxon>
        <taxon>Magnoliopsida</taxon>
        <taxon>eudicotyledons</taxon>
        <taxon>Gunneridae</taxon>
        <taxon>Pentapetalae</taxon>
        <taxon>rosids</taxon>
        <taxon>malvids</taxon>
        <taxon>Malvales</taxon>
        <taxon>Malvaceae</taxon>
        <taxon>Malvoideae</taxon>
        <taxon>Hibiscus</taxon>
    </lineage>
</organism>
<comment type="caution">
    <text evidence="1">The sequence shown here is derived from an EMBL/GenBank/DDBJ whole genome shotgun (WGS) entry which is preliminary data.</text>
</comment>
<dbReference type="PANTHER" id="PTHR33710">
    <property type="entry name" value="BNAC02G09200D PROTEIN"/>
    <property type="match status" value="1"/>
</dbReference>
<dbReference type="EMBL" id="BSYR01000023">
    <property type="protein sequence ID" value="GMI89728.1"/>
    <property type="molecule type" value="Genomic_DNA"/>
</dbReference>
<gene>
    <name evidence="1" type="ORF">HRI_002642100</name>
</gene>
<dbReference type="InterPro" id="IPR036691">
    <property type="entry name" value="Endo/exonu/phosph_ase_sf"/>
</dbReference>
<keyword evidence="2" id="KW-1185">Reference proteome</keyword>
<name>A0A9W7I6B3_HIBTR</name>
<dbReference type="SUPFAM" id="SSF56219">
    <property type="entry name" value="DNase I-like"/>
    <property type="match status" value="1"/>
</dbReference>
<evidence type="ECO:0000313" key="1">
    <source>
        <dbReference type="EMBL" id="GMI89728.1"/>
    </source>
</evidence>
<protein>
    <recommendedName>
        <fullName evidence="3">Reverse transcriptase</fullName>
    </recommendedName>
</protein>
<accession>A0A9W7I6B3</accession>
<dbReference type="PANTHER" id="PTHR33710:SF62">
    <property type="entry name" value="DUF4283 DOMAIN PROTEIN"/>
    <property type="match status" value="1"/>
</dbReference>
<dbReference type="Gene3D" id="3.60.10.10">
    <property type="entry name" value="Endonuclease/exonuclease/phosphatase"/>
    <property type="match status" value="1"/>
</dbReference>
<dbReference type="Proteomes" id="UP001165190">
    <property type="component" value="Unassembled WGS sequence"/>
</dbReference>
<dbReference type="AlphaFoldDB" id="A0A9W7I6B3"/>
<evidence type="ECO:0000313" key="2">
    <source>
        <dbReference type="Proteomes" id="UP001165190"/>
    </source>
</evidence>
<proteinExistence type="predicted"/>
<evidence type="ECO:0008006" key="3">
    <source>
        <dbReference type="Google" id="ProtNLM"/>
    </source>
</evidence>